<proteinExistence type="predicted"/>
<sequence length="82" mass="9417">MTRSFKRQQVVQTLAMLLFFLSKYYGPTFVLSLLLKLNLWRPARTALILFGEPLLRKGIALTARRMKKASDETTEERNSIAG</sequence>
<dbReference type="EMBL" id="BRLH01000001">
    <property type="protein sequence ID" value="GKX54693.1"/>
    <property type="molecule type" value="Genomic_DNA"/>
</dbReference>
<name>A0AAV5MZH6_9GAMM</name>
<evidence type="ECO:0000313" key="2">
    <source>
        <dbReference type="Proteomes" id="UP001058124"/>
    </source>
</evidence>
<reference evidence="1" key="1">
    <citation type="submission" date="2022-06" db="EMBL/GenBank/DDBJ databases">
        <title>Draft genome sequences of Leminorella grimontii str. JCM5902.</title>
        <authorList>
            <person name="Wakabayashi Y."/>
            <person name="Kojima K."/>
        </authorList>
    </citation>
    <scope>NUCLEOTIDE SEQUENCE</scope>
    <source>
        <strain evidence="1">JCM 5902</strain>
    </source>
</reference>
<dbReference type="Proteomes" id="UP001058124">
    <property type="component" value="Unassembled WGS sequence"/>
</dbReference>
<gene>
    <name evidence="1" type="ORF">SOASR030_08050</name>
</gene>
<evidence type="ECO:0000313" key="1">
    <source>
        <dbReference type="EMBL" id="GKX54693.1"/>
    </source>
</evidence>
<dbReference type="AlphaFoldDB" id="A0AAV5MZH6"/>
<protein>
    <recommendedName>
        <fullName evidence="3">Peripheral inner membrane phage-shock protein</fullName>
    </recommendedName>
</protein>
<dbReference type="RefSeq" id="WP_027273224.1">
    <property type="nucleotide sequence ID" value="NZ_BRLH01000001.1"/>
</dbReference>
<comment type="caution">
    <text evidence="1">The sequence shown here is derived from an EMBL/GenBank/DDBJ whole genome shotgun (WGS) entry which is preliminary data.</text>
</comment>
<keyword evidence="2" id="KW-1185">Reference proteome</keyword>
<evidence type="ECO:0008006" key="3">
    <source>
        <dbReference type="Google" id="ProtNLM"/>
    </source>
</evidence>
<accession>A0AAV5MZH6</accession>
<organism evidence="1 2">
    <name type="scientific">Leminorella grimontii</name>
    <dbReference type="NCBI Taxonomy" id="82981"/>
    <lineage>
        <taxon>Bacteria</taxon>
        <taxon>Pseudomonadati</taxon>
        <taxon>Pseudomonadota</taxon>
        <taxon>Gammaproteobacteria</taxon>
        <taxon>Enterobacterales</taxon>
        <taxon>Budviciaceae</taxon>
        <taxon>Leminorella</taxon>
    </lineage>
</organism>